<dbReference type="AlphaFoldDB" id="N6UDB2"/>
<sequence>MLSWTWLNRFVEIVADRLLNHIQQSVDLEEMVLEEEQPNSSKLHEWNILPKAATPACTPEPPTPGSRKRKNYLAPITWTVGDISKAGCLLTIPPQHVDFDDEQEMRRVYSLIYDVFRLKKIINVFQLEHSIHHVWLLFFDLYHRSFNKRETKVMAQTAKLFDSVGLSYAENALWSQRVRLAAAVARLRIKHNALSLDELLPAHLKDERVTEQAKHSPVTCWVNCIKVSDIKEVTENIEKTFDLRMVSDLESLEKNTFKWDRHCPQVMAFHSSMRGKLARSRFVKTHLLVVQDKSFCRGAATFGKILADLGLTGSVIQTHVNSPRTTAYLATLLTHNEKIKKLMAFSAGRRYLCSKQLLLNLLLSSYRPDRFGKIDLPSRTYFIGADFMKVCSRGGDLSMLQVLTESDETKEGKQRVMRILEEQKKTLKFAMSRPQIQFVLYETHSELDIENDEMVSKTLKDINRLAKLQHAAVLGKTPMSDLPIDEETLESQPSENRLVSEAGEQADMAKENSMESLSLSGKLVMDSKEKLLDSVQVPDTDIFTTPDLPNLCPNENSCINFRKEGCFLSLIQRKEIIRLDDKYMIQMAENRGLFGSTTTQSTVKSKGSKASRKNREKSERKPKSRKKLQETEIDRIAAPTHTFLSHITHEAQLCRRCQLEQDNKRQNASLYKKWWCESTRHIIDLKKFLTRHKMLPTQRIRQMNAKNIVSSLSAPRQISKLDELAAMHNVGSKFPLFPKLRLPRESKCVKIQVPVAITNVEFSAGMRDEWMQTIDVDDEEMDEGSDGLISVSTSMDGYRPSSRSILGRLTSAHIRQFVSPDFKQDAFQFHAPSLFLRPSPSGAAEASSSRGKLRGRVDIKLIKKLVQKASRASQEKGVAGQSKKPKRQLKKAILDRIRSPTLSFILKSRRLPEELEAAAKALDGSPCERFNRRNGHV</sequence>
<reference evidence="2" key="1">
    <citation type="journal article" date="2013" name="Genome Biol.">
        <title>Draft genome of the mountain pine beetle, Dendroctonus ponderosae Hopkins, a major forest pest.</title>
        <authorList>
            <person name="Keeling C.I."/>
            <person name="Yuen M.M."/>
            <person name="Liao N.Y."/>
            <person name="Docking T.R."/>
            <person name="Chan S.K."/>
            <person name="Taylor G.A."/>
            <person name="Palmquist D.L."/>
            <person name="Jackman S.D."/>
            <person name="Nguyen A."/>
            <person name="Li M."/>
            <person name="Henderson H."/>
            <person name="Janes J.K."/>
            <person name="Zhao Y."/>
            <person name="Pandoh P."/>
            <person name="Moore R."/>
            <person name="Sperling F.A."/>
            <person name="Huber D.P."/>
            <person name="Birol I."/>
            <person name="Jones S.J."/>
            <person name="Bohlmann J."/>
        </authorList>
    </citation>
    <scope>NUCLEOTIDE SEQUENCE</scope>
</reference>
<evidence type="ECO:0000256" key="1">
    <source>
        <dbReference type="SAM" id="MobiDB-lite"/>
    </source>
</evidence>
<feature type="region of interest" description="Disordered" evidence="1">
    <location>
        <begin position="596"/>
        <end position="631"/>
    </location>
</feature>
<accession>N6UDB2</accession>
<dbReference type="PANTHER" id="PTHR14663:SF2">
    <property type="entry name" value="METHYLTRANSFERASE NSUN7-RELATED"/>
    <property type="match status" value="1"/>
</dbReference>
<dbReference type="OMA" id="DQMSTLK"/>
<evidence type="ECO:0000313" key="2">
    <source>
        <dbReference type="EMBL" id="ENN76642.1"/>
    </source>
</evidence>
<feature type="compositionally biased region" description="Polar residues" evidence="1">
    <location>
        <begin position="596"/>
        <end position="605"/>
    </location>
</feature>
<dbReference type="InterPro" id="IPR042620">
    <property type="entry name" value="NSUN7"/>
</dbReference>
<feature type="non-terminal residue" evidence="2">
    <location>
        <position position="1"/>
    </location>
</feature>
<organism evidence="2">
    <name type="scientific">Dendroctonus ponderosae</name>
    <name type="common">Mountain pine beetle</name>
    <dbReference type="NCBI Taxonomy" id="77166"/>
    <lineage>
        <taxon>Eukaryota</taxon>
        <taxon>Metazoa</taxon>
        <taxon>Ecdysozoa</taxon>
        <taxon>Arthropoda</taxon>
        <taxon>Hexapoda</taxon>
        <taxon>Insecta</taxon>
        <taxon>Pterygota</taxon>
        <taxon>Neoptera</taxon>
        <taxon>Endopterygota</taxon>
        <taxon>Coleoptera</taxon>
        <taxon>Polyphaga</taxon>
        <taxon>Cucujiformia</taxon>
        <taxon>Curculionidae</taxon>
        <taxon>Scolytinae</taxon>
        <taxon>Dendroctonus</taxon>
    </lineage>
</organism>
<name>N6UDB2_DENPD</name>
<dbReference type="EMBL" id="KB740970">
    <property type="protein sequence ID" value="ENN76642.1"/>
    <property type="molecule type" value="Genomic_DNA"/>
</dbReference>
<feature type="compositionally biased region" description="Basic and acidic residues" evidence="1">
    <location>
        <begin position="616"/>
        <end position="631"/>
    </location>
</feature>
<dbReference type="InterPro" id="IPR029063">
    <property type="entry name" value="SAM-dependent_MTases_sf"/>
</dbReference>
<dbReference type="Gene3D" id="3.40.50.150">
    <property type="entry name" value="Vaccinia Virus protein VP39"/>
    <property type="match status" value="1"/>
</dbReference>
<dbReference type="OrthoDB" id="6817893at2759"/>
<feature type="compositionally biased region" description="Basic residues" evidence="1">
    <location>
        <begin position="606"/>
        <end position="615"/>
    </location>
</feature>
<protein>
    <submittedName>
        <fullName evidence="2">Uncharacterized protein</fullName>
    </submittedName>
</protein>
<proteinExistence type="predicted"/>
<gene>
    <name evidence="2" type="ORF">YQE_06821</name>
</gene>
<dbReference type="HOGENOM" id="CLU_312909_0_0_1"/>
<dbReference type="PANTHER" id="PTHR14663">
    <property type="entry name" value="METHYLTRANSFERASE NSUN7-RELATED"/>
    <property type="match status" value="1"/>
</dbReference>